<organism evidence="1">
    <name type="scientific">Pectinophora gossypiella</name>
    <name type="common">Cotton pink bollworm</name>
    <name type="synonym">Depressaria gossypiella</name>
    <dbReference type="NCBI Taxonomy" id="13191"/>
    <lineage>
        <taxon>Eukaryota</taxon>
        <taxon>Metazoa</taxon>
        <taxon>Ecdysozoa</taxon>
        <taxon>Arthropoda</taxon>
        <taxon>Hexapoda</taxon>
        <taxon>Insecta</taxon>
        <taxon>Pterygota</taxon>
        <taxon>Neoptera</taxon>
        <taxon>Endopterygota</taxon>
        <taxon>Lepidoptera</taxon>
        <taxon>Glossata</taxon>
        <taxon>Ditrysia</taxon>
        <taxon>Gelechioidea</taxon>
        <taxon>Gelechiidae</taxon>
        <taxon>Apatetrinae</taxon>
        <taxon>Pectinophora</taxon>
    </lineage>
</organism>
<gene>
    <name evidence="1" type="ORF">g.1539</name>
</gene>
<proteinExistence type="predicted"/>
<feature type="non-terminal residue" evidence="1">
    <location>
        <position position="100"/>
    </location>
</feature>
<feature type="non-terminal residue" evidence="1">
    <location>
        <position position="1"/>
    </location>
</feature>
<sequence>PRELVAALLADIANTELIIPHMPKACDLKNLQEWARKRIKGEISPKSHKQLILQSQRRWMDLKHMDFRARAYMIPFTLKELDKLKFNHKKTIDKVSNKLL</sequence>
<dbReference type="AlphaFoldDB" id="A0A1E1WDI4"/>
<name>A0A1E1WDI4_PECGO</name>
<dbReference type="OrthoDB" id="289250at2759"/>
<dbReference type="EMBL" id="GDQN01006016">
    <property type="protein sequence ID" value="JAT85038.1"/>
    <property type="molecule type" value="Transcribed_RNA"/>
</dbReference>
<accession>A0A1E1WDI4</accession>
<evidence type="ECO:0000313" key="1">
    <source>
        <dbReference type="EMBL" id="JAT85038.1"/>
    </source>
</evidence>
<reference evidence="1" key="1">
    <citation type="submission" date="2015-09" db="EMBL/GenBank/DDBJ databases">
        <title>De novo assembly of Pectinophora gossypiella (Pink Bollworm) gut transcriptome.</title>
        <authorList>
            <person name="Tassone E.E."/>
        </authorList>
    </citation>
    <scope>NUCLEOTIDE SEQUENCE</scope>
</reference>
<protein>
    <submittedName>
        <fullName evidence="1">Uncharacterized protein</fullName>
    </submittedName>
</protein>